<name>A0A1R3H5A2_9ROSI</name>
<feature type="domain" description="B box-type" evidence="5">
    <location>
        <begin position="10"/>
        <end position="51"/>
    </location>
</feature>
<evidence type="ECO:0000256" key="4">
    <source>
        <dbReference type="PROSITE-ProRule" id="PRU00024"/>
    </source>
</evidence>
<evidence type="ECO:0000313" key="7">
    <source>
        <dbReference type="Proteomes" id="UP000187203"/>
    </source>
</evidence>
<dbReference type="PANTHER" id="PTHR31717:SF81">
    <property type="entry name" value="B-BOX ZINC FINGER PROTEIN 32-LIKE"/>
    <property type="match status" value="1"/>
</dbReference>
<dbReference type="OrthoDB" id="153872at2759"/>
<comment type="caution">
    <text evidence="6">The sequence shown here is derived from an EMBL/GenBank/DDBJ whole genome shotgun (WGS) entry which is preliminary data.</text>
</comment>
<keyword evidence="3" id="KW-0862">Zinc</keyword>
<organism evidence="6 7">
    <name type="scientific">Corchorus olitorius</name>
    <dbReference type="NCBI Taxonomy" id="93759"/>
    <lineage>
        <taxon>Eukaryota</taxon>
        <taxon>Viridiplantae</taxon>
        <taxon>Streptophyta</taxon>
        <taxon>Embryophyta</taxon>
        <taxon>Tracheophyta</taxon>
        <taxon>Spermatophyta</taxon>
        <taxon>Magnoliopsida</taxon>
        <taxon>eudicotyledons</taxon>
        <taxon>Gunneridae</taxon>
        <taxon>Pentapetalae</taxon>
        <taxon>rosids</taxon>
        <taxon>malvids</taxon>
        <taxon>Malvales</taxon>
        <taxon>Malvaceae</taxon>
        <taxon>Grewioideae</taxon>
        <taxon>Apeibeae</taxon>
        <taxon>Corchorus</taxon>
    </lineage>
</organism>
<dbReference type="GO" id="GO:0008270">
    <property type="term" value="F:zinc ion binding"/>
    <property type="evidence" value="ECO:0007669"/>
    <property type="project" value="UniProtKB-KW"/>
</dbReference>
<protein>
    <submittedName>
        <fullName evidence="6">Zinc finger, B-box</fullName>
    </submittedName>
</protein>
<gene>
    <name evidence="6" type="ORF">COLO4_31183</name>
</gene>
<reference evidence="7" key="1">
    <citation type="submission" date="2013-09" db="EMBL/GenBank/DDBJ databases">
        <title>Corchorus olitorius genome sequencing.</title>
        <authorList>
            <person name="Alam M."/>
            <person name="Haque M.S."/>
            <person name="Islam M.S."/>
            <person name="Emdad E.M."/>
            <person name="Islam M.M."/>
            <person name="Ahmed B."/>
            <person name="Halim A."/>
            <person name="Hossen Q.M.M."/>
            <person name="Hossain M.Z."/>
            <person name="Ahmed R."/>
            <person name="Khan M.M."/>
            <person name="Islam R."/>
            <person name="Rashid M.M."/>
            <person name="Khan S.A."/>
            <person name="Rahman M.S."/>
            <person name="Alam M."/>
            <person name="Yahiya A.S."/>
            <person name="Khan M.S."/>
            <person name="Azam M.S."/>
            <person name="Haque T."/>
            <person name="Lashkar M.Z.H."/>
            <person name="Akhand A.I."/>
            <person name="Morshed G."/>
            <person name="Roy S."/>
            <person name="Uddin K.S."/>
            <person name="Rabeya T."/>
            <person name="Hossain A.S."/>
            <person name="Chowdhury A."/>
            <person name="Snigdha A.R."/>
            <person name="Mortoza M.S."/>
            <person name="Matin S.A."/>
            <person name="Hoque S.M.E."/>
            <person name="Islam M.K."/>
            <person name="Roy D.K."/>
            <person name="Haider R."/>
            <person name="Moosa M.M."/>
            <person name="Elias S.M."/>
            <person name="Hasan A.M."/>
            <person name="Jahan S."/>
            <person name="Shafiuddin M."/>
            <person name="Mahmood N."/>
            <person name="Shommy N.S."/>
        </authorList>
    </citation>
    <scope>NUCLEOTIDE SEQUENCE [LARGE SCALE GENOMIC DNA]</scope>
    <source>
        <strain evidence="7">cv. O-4</strain>
    </source>
</reference>
<keyword evidence="2 4" id="KW-0863">Zinc-finger</keyword>
<evidence type="ECO:0000256" key="1">
    <source>
        <dbReference type="ARBA" id="ARBA00022723"/>
    </source>
</evidence>
<keyword evidence="1" id="KW-0479">Metal-binding</keyword>
<dbReference type="InterPro" id="IPR000315">
    <property type="entry name" value="Znf_B-box"/>
</dbReference>
<accession>A0A1R3H5A2</accession>
<dbReference type="SMART" id="SM00336">
    <property type="entry name" value="BBOX"/>
    <property type="match status" value="1"/>
</dbReference>
<dbReference type="InterPro" id="IPR049808">
    <property type="entry name" value="CONSTANS-like_Bbox1"/>
</dbReference>
<dbReference type="PANTHER" id="PTHR31717">
    <property type="entry name" value="ZINC FINGER PROTEIN CONSTANS-LIKE 10"/>
    <property type="match status" value="1"/>
</dbReference>
<evidence type="ECO:0000313" key="6">
    <source>
        <dbReference type="EMBL" id="OMO65513.1"/>
    </source>
</evidence>
<keyword evidence="7" id="KW-1185">Reference proteome</keyword>
<evidence type="ECO:0000259" key="5">
    <source>
        <dbReference type="PROSITE" id="PS50119"/>
    </source>
</evidence>
<dbReference type="EMBL" id="AWUE01020828">
    <property type="protein sequence ID" value="OMO65513.1"/>
    <property type="molecule type" value="Genomic_DNA"/>
</dbReference>
<dbReference type="CDD" id="cd19821">
    <property type="entry name" value="Bbox1_BBX-like"/>
    <property type="match status" value="1"/>
</dbReference>
<dbReference type="PROSITE" id="PS50119">
    <property type="entry name" value="ZF_BBOX"/>
    <property type="match status" value="1"/>
</dbReference>
<dbReference type="Proteomes" id="UP000187203">
    <property type="component" value="Unassembled WGS sequence"/>
</dbReference>
<evidence type="ECO:0000256" key="2">
    <source>
        <dbReference type="ARBA" id="ARBA00022771"/>
    </source>
</evidence>
<dbReference type="AlphaFoldDB" id="A0A1R3H5A2"/>
<proteinExistence type="predicted"/>
<evidence type="ECO:0000256" key="3">
    <source>
        <dbReference type="ARBA" id="ARBA00022833"/>
    </source>
</evidence>
<sequence length="249" mass="27260">MKGSATAEGGGNKLCELCKEEASVYCFADAAFLCLKCDAKVHHANFLVARHLRHFFCSKCKSFVSKPNHVCEACSQNDPLPSCSSSSSTCSSDCLSTNCESSSTDFKLKTTTKATHSYSASVSEVSVSNTNNNNINNRLEGIFGIWCKKLGLSRHAVVPTATSALRLCLERLPVLPFRVSLAAAFWVGLRLTGGDMSIATSQNLRRLEEHSGVPAKLIVAIEPKLARVMRLRRRRIRQDLEEGWAECNV</sequence>